<evidence type="ECO:0000313" key="2">
    <source>
        <dbReference type="Proteomes" id="UP001239215"/>
    </source>
</evidence>
<protein>
    <recommendedName>
        <fullName evidence="3">OB-fold nucleic acid binding domain-containing protein</fullName>
    </recommendedName>
</protein>
<dbReference type="Gene3D" id="2.40.50.140">
    <property type="entry name" value="Nucleic acid-binding proteins"/>
    <property type="match status" value="1"/>
</dbReference>
<evidence type="ECO:0008006" key="3">
    <source>
        <dbReference type="Google" id="ProtNLM"/>
    </source>
</evidence>
<dbReference type="RefSeq" id="WP_307199684.1">
    <property type="nucleotide sequence ID" value="NZ_JAUTAN010000001.1"/>
</dbReference>
<dbReference type="EMBL" id="JAUTAN010000001">
    <property type="protein sequence ID" value="MDQ1104320.1"/>
    <property type="molecule type" value="Genomic_DNA"/>
</dbReference>
<gene>
    <name evidence="1" type="ORF">QE405_001604</name>
</gene>
<reference evidence="1" key="1">
    <citation type="submission" date="2023-07" db="EMBL/GenBank/DDBJ databases">
        <title>Functional and genomic diversity of the sorghum phyllosphere microbiome.</title>
        <authorList>
            <person name="Shade A."/>
        </authorList>
    </citation>
    <scope>NUCLEOTIDE SEQUENCE</scope>
    <source>
        <strain evidence="1">SORGH_AS_1067</strain>
    </source>
</reference>
<evidence type="ECO:0000313" key="1">
    <source>
        <dbReference type="EMBL" id="MDQ1104320.1"/>
    </source>
</evidence>
<comment type="caution">
    <text evidence="1">The sequence shown here is derived from an EMBL/GenBank/DDBJ whole genome shotgun (WGS) entry which is preliminary data.</text>
</comment>
<organism evidence="1 2">
    <name type="scientific">Nocardioides zeae</name>
    <dbReference type="NCBI Taxonomy" id="1457234"/>
    <lineage>
        <taxon>Bacteria</taxon>
        <taxon>Bacillati</taxon>
        <taxon>Actinomycetota</taxon>
        <taxon>Actinomycetes</taxon>
        <taxon>Propionibacteriales</taxon>
        <taxon>Nocardioidaceae</taxon>
        <taxon>Nocardioides</taxon>
    </lineage>
</organism>
<dbReference type="CDD" id="cd04488">
    <property type="entry name" value="RecG_wedge_OBF"/>
    <property type="match status" value="1"/>
</dbReference>
<proteinExistence type="predicted"/>
<sequence>MSTGHGERRRSLFRGRGRDGQLVDQHISDLRRDHGAIGRVTIAEAPDREPVELFGTLRAVTLAPRGGAPALQAELSDGTGVLTLIWLGRRSIRGIAAGRSISVSGRAGVQDGVRVMFNPRYELRP</sequence>
<dbReference type="Proteomes" id="UP001239215">
    <property type="component" value="Unassembled WGS sequence"/>
</dbReference>
<dbReference type="InterPro" id="IPR012340">
    <property type="entry name" value="NA-bd_OB-fold"/>
</dbReference>
<name>A0AAJ1TXV5_9ACTN</name>
<accession>A0AAJ1TXV5</accession>
<dbReference type="AlphaFoldDB" id="A0AAJ1TXV5"/>